<proteinExistence type="predicted"/>
<dbReference type="FunFam" id="3.30.70.270:FF:000026">
    <property type="entry name" value="Transposon Ty3-G Gag-Pol polyprotein"/>
    <property type="match status" value="1"/>
</dbReference>
<dbReference type="InterPro" id="IPR021109">
    <property type="entry name" value="Peptidase_aspartic_dom_sf"/>
</dbReference>
<evidence type="ECO:0000259" key="16">
    <source>
        <dbReference type="PROSITE" id="PS50878"/>
    </source>
</evidence>
<dbReference type="CDD" id="cd01647">
    <property type="entry name" value="RT_LTR"/>
    <property type="match status" value="1"/>
</dbReference>
<dbReference type="Gene3D" id="2.40.70.10">
    <property type="entry name" value="Acid Proteases"/>
    <property type="match status" value="2"/>
</dbReference>
<dbReference type="GO" id="GO:0003723">
    <property type="term" value="F:RNA binding"/>
    <property type="evidence" value="ECO:0007669"/>
    <property type="project" value="UniProtKB-KW"/>
</dbReference>
<dbReference type="InterPro" id="IPR001969">
    <property type="entry name" value="Aspartic_peptidase_AS"/>
</dbReference>
<dbReference type="PROSITE" id="PS00141">
    <property type="entry name" value="ASP_PROTEASE"/>
    <property type="match status" value="2"/>
</dbReference>
<organism evidence="19">
    <name type="scientific">Caenorhabditis remanei</name>
    <name type="common">Caenorhabditis vulgaris</name>
    <dbReference type="NCBI Taxonomy" id="31234"/>
    <lineage>
        <taxon>Eukaryota</taxon>
        <taxon>Metazoa</taxon>
        <taxon>Ecdysozoa</taxon>
        <taxon>Nematoda</taxon>
        <taxon>Chromadorea</taxon>
        <taxon>Rhabditida</taxon>
        <taxon>Rhabditina</taxon>
        <taxon>Rhabditomorpha</taxon>
        <taxon>Rhabditoidea</taxon>
        <taxon>Rhabditidae</taxon>
        <taxon>Peloderinae</taxon>
        <taxon>Caenorhabditis</taxon>
    </lineage>
</organism>
<evidence type="ECO:0000256" key="7">
    <source>
        <dbReference type="ARBA" id="ARBA00022842"/>
    </source>
</evidence>
<dbReference type="FunFam" id="3.10.20.370:FF:000001">
    <property type="entry name" value="Retrovirus-related Pol polyprotein from transposon 17.6-like protein"/>
    <property type="match status" value="1"/>
</dbReference>
<reference evidence="18" key="1">
    <citation type="submission" date="2007-07" db="EMBL/GenBank/DDBJ databases">
        <title>PCAP assembly of the Caenorhabditis remanei genome.</title>
        <authorList>
            <consortium name="The Caenorhabditis remanei Sequencing Consortium"/>
            <person name="Wilson R.K."/>
        </authorList>
    </citation>
    <scope>NUCLEOTIDE SEQUENCE [LARGE SCALE GENOMIC DNA]</scope>
    <source>
        <strain evidence="18">PB4641</strain>
    </source>
</reference>
<dbReference type="InterPro" id="IPR043128">
    <property type="entry name" value="Rev_trsase/Diguanyl_cyclase"/>
</dbReference>
<dbReference type="InterPro" id="IPR012337">
    <property type="entry name" value="RNaseH-like_sf"/>
</dbReference>
<dbReference type="PROSITE" id="PS50994">
    <property type="entry name" value="INTEGRASE"/>
    <property type="match status" value="1"/>
</dbReference>
<dbReference type="InterPro" id="IPR036397">
    <property type="entry name" value="RNaseH_sf"/>
</dbReference>
<keyword evidence="4" id="KW-0540">Nuclease</keyword>
<evidence type="ECO:0000256" key="11">
    <source>
        <dbReference type="ARBA" id="ARBA00023268"/>
    </source>
</evidence>
<keyword evidence="14" id="KW-0812">Transmembrane</keyword>
<evidence type="ECO:0000256" key="1">
    <source>
        <dbReference type="ARBA" id="ARBA00012493"/>
    </source>
</evidence>
<dbReference type="CDD" id="cd09274">
    <property type="entry name" value="RNase_HI_RT_Ty3"/>
    <property type="match status" value="1"/>
</dbReference>
<dbReference type="Pfam" id="PF00665">
    <property type="entry name" value="rve"/>
    <property type="match status" value="1"/>
</dbReference>
<dbReference type="GO" id="GO:0042575">
    <property type="term" value="C:DNA polymerase complex"/>
    <property type="evidence" value="ECO:0007669"/>
    <property type="project" value="UniProtKB-ARBA"/>
</dbReference>
<evidence type="ECO:0000256" key="6">
    <source>
        <dbReference type="ARBA" id="ARBA00022801"/>
    </source>
</evidence>
<dbReference type="PROSITE" id="PS50175">
    <property type="entry name" value="ASP_PROT_RETROV"/>
    <property type="match status" value="1"/>
</dbReference>
<keyword evidence="3" id="KW-0548">Nucleotidyltransferase</keyword>
<name>E3M1T4_CAERE</name>
<gene>
    <name evidence="18" type="ORF">CRE_06372</name>
</gene>
<dbReference type="GO" id="GO:0004190">
    <property type="term" value="F:aspartic-type endopeptidase activity"/>
    <property type="evidence" value="ECO:0007669"/>
    <property type="project" value="InterPro"/>
</dbReference>
<dbReference type="Pfam" id="PF00078">
    <property type="entry name" value="RVT_1"/>
    <property type="match status" value="1"/>
</dbReference>
<evidence type="ECO:0000259" key="17">
    <source>
        <dbReference type="PROSITE" id="PS50994"/>
    </source>
</evidence>
<dbReference type="Gene3D" id="1.10.340.70">
    <property type="match status" value="2"/>
</dbReference>
<dbReference type="HOGENOM" id="CLU_000384_37_1_1"/>
<protein>
    <recommendedName>
        <fullName evidence="1">RNA-directed DNA polymerase</fullName>
        <ecNumber evidence="1">2.7.7.49</ecNumber>
    </recommendedName>
</protein>
<feature type="compositionally biased region" description="Basic and acidic residues" evidence="13">
    <location>
        <begin position="2008"/>
        <end position="2022"/>
    </location>
</feature>
<keyword evidence="5" id="KW-0255">Endonuclease</keyword>
<dbReference type="GO" id="GO:0015074">
    <property type="term" value="P:DNA integration"/>
    <property type="evidence" value="ECO:0007669"/>
    <property type="project" value="UniProtKB-KW"/>
</dbReference>
<dbReference type="CDD" id="cd00303">
    <property type="entry name" value="retropepsin_like"/>
    <property type="match status" value="2"/>
</dbReference>
<feature type="transmembrane region" description="Helical" evidence="14">
    <location>
        <begin position="488"/>
        <end position="510"/>
    </location>
</feature>
<dbReference type="GO" id="GO:0004519">
    <property type="term" value="F:endonuclease activity"/>
    <property type="evidence" value="ECO:0007669"/>
    <property type="project" value="UniProtKB-KW"/>
</dbReference>
<feature type="domain" description="Reverse transcriptase" evidence="16">
    <location>
        <begin position="1193"/>
        <end position="1371"/>
    </location>
</feature>
<evidence type="ECO:0000256" key="9">
    <source>
        <dbReference type="ARBA" id="ARBA00022908"/>
    </source>
</evidence>
<feature type="domain" description="Integrase catalytic" evidence="17">
    <location>
        <begin position="1737"/>
        <end position="1898"/>
    </location>
</feature>
<keyword evidence="9" id="KW-0229">DNA integration</keyword>
<dbReference type="InterPro" id="IPR043502">
    <property type="entry name" value="DNA/RNA_pol_sf"/>
</dbReference>
<sequence>MALEIKQNQNDTQIENCSLRMAVITNNGFMISIRDYRQSLSELIDSVEKKQRRRRSLTLKERPKGLVIERLFGPEATIDKYPLFSYDPITDPRIIHEMRRNDITMSQVKWQWENYRLPNMQMAVLRAIREGEYRKQLIRELRENDGNLENAVTIKQLEQPSHHFDGYLIEEFGTAHPVQPNERNDGKNATVTKKDILPTTTKTPLNREMVGVEYIKQISELHRKASENRENSQLNGRLQFVADKIIETNYQEFDKIYHQICEMQNSHIEISKTLLAIDPTLGMRALLKRNDVIAKRAGMVYLVSQCSEVIAEKVFYDHKVNGTCYVDTPVQVQNQTWFIAPGMEKDLMKDSVEIPCDEVTLGIYRDTEGDWKSANGIPVIRNIPISFTRKAEKINLTLSAPPVFSKLENIDNPFAYLAAWTVNLMKLKETQRELMLNLQSEGLSSQTVEDMLSRGAEGFRGLAGIIQDSLDKGASFIENEVMGTVKKVVVPIISIAFLAIAVIIAFKIYFVRKAAGIAVSELVKITRKAPPTIQQMIRRWKPEVHNIMMNDDPIDLDVMSIERSDSIVTMPMIATILTEGGEELTPKIRVKIQQAYIQAMVDTGASISLISEKWLKRMGYNYKAHNTRQVAGTANGTLLNLIGSLRVPMKIGPFRIMTNFSVVENWKIPYNCILGMNVVSSLNKQNLLIAFDTQNKCLRVGNVSIPFLENGNRMENTPERQGDNESNLDEDEIAWTHKSLGEVQRKSEKIVKIRNLFRENKATERMKNMFYLIGDVVYRIPRHKRQTPPVLLESGEDAKQLIRDLHFCEDSDSFKTVMERLQDIAVWKGMRQDVAEVLHTCRNCWKRKAFQQRPYLNSIMTVSGRTHLPFVPVHLEGVPVVALLDSGASVSLIPERILKLLKLEGKVKRTTCSAKVANGTELKFLGKVTTIITVGKTNVSHELLITENEGAPAPCLLGVDFINALNSRGKLLTFNMTERKVKIGDTSVKLLDPNQNGHENIMKISVTCAEEEIIPPRCQAIIAGEMPGVTIKNKEFIITDTDRETDEIYSISSTLTKMDSEGKVVVKITNPGNGNLVLRKGEKIAEAEVWSGITKTSPEINSVNMEDQNIEVLLSKVDLEKSSLSASAKKRVRQMIRKYRQAFVGIDGRIGRFKGKTKHYIELNDNHRIPQCRPYRVSPQQREKLEKELKFMKDNGLIEESTSPYTSPLLSIPKANGEIRIVIDYRRLNLITRSRTYIMPNTIDVTEEASRGKLFSVFDIAQGFHTIPMHEAHKERTAFCCHMGVFQYRYMPMGLKGAPDTFQRAMAEVEKQFTGTMILYVDDLIVVSRDEEEHLRNLEEFFQLMINMGLKLKAEKSQIGRTKISFLGFVIENNTIQPSGEKTEAIRKFPTPTTLSEVKSFLGMSGYFRRFIKDYAIIVKPLTTLTQKDVEFNWGEEQEKAFEEVKQRLISPPILTTPRMDGDFEMHTDASKIGIAAVLLQKQDDELKVIAYASRPTTPVEQRYAAIESEALAITWGLTHYRPYIFGKKVKVVTDHQPLKSLLHRKEKEMSGRLLRHQAIIQMYDVEIVYRPGKENPLADALSRQRVENEGKVVTFIEGTNEIEKTTNLKNIQDRSKAIQHIKRKLLQEDEDIESMKLQDKFMVINDIVYGIPKKEGQLPPVIIEGGNRETETLIRTIHKANSHIGAGKMIAKLENIAIWNKMKSEIEKVISTCEECQRRKNPSAYCHVLPMGKWEIPNRPFQRIHIDVMGPLSETIHGNKLIIVATDAFSKFAIAKATANQTAETTLKFLLENIVSIHGIPEEIVTDQGTNFMSKMFEEVCRILEVKHSISTAYHHETNGAVERLNRTLEEMLTLSTSNPINYDNWDEKLPLVIQSYNAGYHSSVKYSPEYIIFGRMTVSPTDIMIKTLRPIYRDEEDMVENLSESIRQCHEAVYGELENTLKNAKKAHDKIRKVRVPIFEVGEKVVIQNPTAKKLMYQFSPPATIVSLTASTITIRTDRGKVETVHKNRVKKFNEASPERDDSDDDRGSDTSAIEGSIGSMAPSMHQNKYGSFDEEIGQHDWMEKEVIGWSQRDRASTGDGQQHPGQLRRSRRLQNLPAELDHVII</sequence>
<keyword evidence="8" id="KW-0694">RNA-binding</keyword>
<dbReference type="EC" id="2.7.7.49" evidence="1"/>
<dbReference type="SUPFAM" id="SSF50630">
    <property type="entry name" value="Acid proteases"/>
    <property type="match status" value="2"/>
</dbReference>
<dbReference type="InParanoid" id="E3M1T4"/>
<evidence type="ECO:0000256" key="14">
    <source>
        <dbReference type="SAM" id="Phobius"/>
    </source>
</evidence>
<evidence type="ECO:0000256" key="4">
    <source>
        <dbReference type="ARBA" id="ARBA00022722"/>
    </source>
</evidence>
<feature type="region of interest" description="Disordered" evidence="13">
    <location>
        <begin position="2008"/>
        <end position="2050"/>
    </location>
</feature>
<evidence type="ECO:0000256" key="8">
    <source>
        <dbReference type="ARBA" id="ARBA00022884"/>
    </source>
</evidence>
<dbReference type="InterPro" id="IPR000477">
    <property type="entry name" value="RT_dom"/>
</dbReference>
<keyword evidence="12" id="KW-0175">Coiled coil</keyword>
<keyword evidence="6" id="KW-0378">Hydrolase</keyword>
<dbReference type="OrthoDB" id="9950135at2759"/>
<dbReference type="eggNOG" id="KOG0017">
    <property type="taxonomic scope" value="Eukaryota"/>
</dbReference>
<evidence type="ECO:0000256" key="10">
    <source>
        <dbReference type="ARBA" id="ARBA00022918"/>
    </source>
</evidence>
<dbReference type="Pfam" id="PF17919">
    <property type="entry name" value="RT_RNaseH_2"/>
    <property type="match status" value="1"/>
</dbReference>
<evidence type="ECO:0000256" key="2">
    <source>
        <dbReference type="ARBA" id="ARBA00022679"/>
    </source>
</evidence>
<dbReference type="InterPro" id="IPR041577">
    <property type="entry name" value="RT_RNaseH_2"/>
</dbReference>
<dbReference type="FunFam" id="3.30.420.10:FF:000032">
    <property type="entry name" value="Retrovirus-related Pol polyprotein from transposon 297-like Protein"/>
    <property type="match status" value="1"/>
</dbReference>
<dbReference type="SUPFAM" id="SSF161008">
    <property type="entry name" value="Viral glycoprotein ectodomain-like"/>
    <property type="match status" value="1"/>
</dbReference>
<dbReference type="PROSITE" id="PS50878">
    <property type="entry name" value="RT_POL"/>
    <property type="match status" value="1"/>
</dbReference>
<feature type="coiled-coil region" evidence="12">
    <location>
        <begin position="1929"/>
        <end position="1956"/>
    </location>
</feature>
<evidence type="ECO:0000259" key="15">
    <source>
        <dbReference type="PROSITE" id="PS50175"/>
    </source>
</evidence>
<evidence type="ECO:0000256" key="5">
    <source>
        <dbReference type="ARBA" id="ARBA00022759"/>
    </source>
</evidence>
<keyword evidence="7" id="KW-0460">Magnesium</keyword>
<evidence type="ECO:0000256" key="12">
    <source>
        <dbReference type="SAM" id="Coils"/>
    </source>
</evidence>
<dbReference type="InterPro" id="IPR041588">
    <property type="entry name" value="Integrase_H2C2"/>
</dbReference>
<dbReference type="InterPro" id="IPR001995">
    <property type="entry name" value="Peptidase_A2_cat"/>
</dbReference>
<keyword evidence="2" id="KW-0808">Transferase</keyword>
<dbReference type="GO" id="GO:0003964">
    <property type="term" value="F:RNA-directed DNA polymerase activity"/>
    <property type="evidence" value="ECO:0007669"/>
    <property type="project" value="UniProtKB-KW"/>
</dbReference>
<keyword evidence="19" id="KW-1185">Reference proteome</keyword>
<keyword evidence="14" id="KW-1133">Transmembrane helix</keyword>
<dbReference type="SUPFAM" id="SSF53098">
    <property type="entry name" value="Ribonuclease H-like"/>
    <property type="match status" value="1"/>
</dbReference>
<dbReference type="Pfam" id="PF17921">
    <property type="entry name" value="Integrase_H2C2"/>
    <property type="match status" value="1"/>
</dbReference>
<dbReference type="Gene3D" id="3.30.70.270">
    <property type="match status" value="2"/>
</dbReference>
<evidence type="ECO:0000256" key="13">
    <source>
        <dbReference type="SAM" id="MobiDB-lite"/>
    </source>
</evidence>
<evidence type="ECO:0000313" key="18">
    <source>
        <dbReference type="EMBL" id="EFO88890.1"/>
    </source>
</evidence>
<dbReference type="Pfam" id="PF13975">
    <property type="entry name" value="gag-asp_proteas"/>
    <property type="match status" value="2"/>
</dbReference>
<dbReference type="EMBL" id="DS268421">
    <property type="protein sequence ID" value="EFO88890.1"/>
    <property type="molecule type" value="Genomic_DNA"/>
</dbReference>
<dbReference type="GO" id="GO:0006508">
    <property type="term" value="P:proteolysis"/>
    <property type="evidence" value="ECO:0007669"/>
    <property type="project" value="InterPro"/>
</dbReference>
<keyword evidence="10" id="KW-0695">RNA-directed DNA polymerase</keyword>
<dbReference type="InterPro" id="IPR050951">
    <property type="entry name" value="Retrovirus_Pol_polyprotein"/>
</dbReference>
<evidence type="ECO:0000256" key="3">
    <source>
        <dbReference type="ARBA" id="ARBA00022695"/>
    </source>
</evidence>
<dbReference type="InterPro" id="IPR001584">
    <property type="entry name" value="Integrase_cat-core"/>
</dbReference>
<dbReference type="PANTHER" id="PTHR37984">
    <property type="entry name" value="PROTEIN CBG26694"/>
    <property type="match status" value="1"/>
</dbReference>
<accession>E3M1T4</accession>
<dbReference type="SUPFAM" id="SSF56672">
    <property type="entry name" value="DNA/RNA polymerases"/>
    <property type="match status" value="1"/>
</dbReference>
<keyword evidence="11" id="KW-0511">Multifunctional enzyme</keyword>
<dbReference type="PANTHER" id="PTHR37984:SF5">
    <property type="entry name" value="PROTEIN NYNRIN-LIKE"/>
    <property type="match status" value="1"/>
</dbReference>
<keyword evidence="14" id="KW-0472">Membrane</keyword>
<dbReference type="Gene3D" id="1.20.5.1890">
    <property type="match status" value="1"/>
</dbReference>
<feature type="region of interest" description="Disordered" evidence="13">
    <location>
        <begin position="2074"/>
        <end position="2094"/>
    </location>
</feature>
<evidence type="ECO:0000313" key="19">
    <source>
        <dbReference type="Proteomes" id="UP000008281"/>
    </source>
</evidence>
<dbReference type="Proteomes" id="UP000008281">
    <property type="component" value="Unassembled WGS sequence"/>
</dbReference>
<dbReference type="Pfam" id="PF24664">
    <property type="entry name" value="Monjiviricetes_fusion"/>
    <property type="match status" value="1"/>
</dbReference>
<dbReference type="Gene3D" id="3.10.10.10">
    <property type="entry name" value="HIV Type 1 Reverse Transcriptase, subunit A, domain 1"/>
    <property type="match status" value="1"/>
</dbReference>
<feature type="domain" description="Peptidase A2" evidence="15">
    <location>
        <begin position="597"/>
        <end position="632"/>
    </location>
</feature>
<dbReference type="Gene3D" id="3.30.420.10">
    <property type="entry name" value="Ribonuclease H-like superfamily/Ribonuclease H"/>
    <property type="match status" value="1"/>
</dbReference>
<dbReference type="STRING" id="31234.E3M1T4"/>